<sequence length="926" mass="101312">MRAIQVKEYVKGPLDLQVTTLPTPSPSPSDYLIQIRSAGTNFFDLLQIQGKYQHQPPLPWIGGAEFAGTVLAIPTSKSASQARFKVGDRVFGATQGAYATHILAPEHTLLPVPNGWSFEDAAGLFVTAPTSYGGLVHRANVQPGDWVLVHAAAGGVGLAAVQIAKGKGATVIATAGTERKRQIAREFGADHVIDYRNTGWPEEVKKLCAQHRTGNGKAGVDIVYDPVGMIDASLKCVAWNARLLVIGFAAGKIEKVALNRVLLKNVSIVGLHWGQYARFEKDTVGTVWNGIFDLVAQGKFKGTAFKDESFVGLESVPRALQALGGRETWGKVVVKVIDEARMVWLLNMSKHLSRFSHHPRAASGPLECPYEVITIAIESSAPGIAGVLTVRSQGRDIITSCQFNKGSAFSEEERNVFKLHGLLPPNIQTLEEQVQRAFQQYKSRPDALAKNTFMASMKAQNEVLYYKLIQTHLKEMFSVIYTPTEGDAIQNYSRLFRRPEGCFLNIKDQDRIEECLCNFGRGIDVDYIVVSDGEEILGIGDQGVGSILISVAKLVLATLCAGIHPSRQLPVVLDCGTDNKDLLNDELYLGLRQPRVRGDEYDRFVEKFVTTARKMFPKAYIHFEDFGLHNASRLLNQYRPHIPCFNDDIQGTGCVTLAALMAAFHVSNIGLADVRVVVFGSGSAGTGIAKQVADTIATDTGRTKQEASAQIWCLDRPGILLKSLGDQLTAAQAPFARDDNEWPKEKGTDLLSVVKEVKPHVLIGTSTKPKAFTENIIREMAKHVEHPIVFPLSNPTRLHEASPEDINHWTEGRALMATGSPFPPVERNGVEYEVAECNNSTCFPGIGLGAVLSRTQILSDKMLVAAARALASQSPALQDPNRPLLPDVENVREISVHIARAIIETAIEEGYAQEKDIPSHEEELEE</sequence>
<evidence type="ECO:0000256" key="2">
    <source>
        <dbReference type="ARBA" id="ARBA00008785"/>
    </source>
</evidence>
<protein>
    <recommendedName>
        <fullName evidence="8">Malic enzyme</fullName>
    </recommendedName>
</protein>
<comment type="cofactor">
    <cofactor evidence="1">
        <name>Mn(2+)</name>
        <dbReference type="ChEBI" id="CHEBI:29035"/>
    </cofactor>
</comment>
<dbReference type="InterPro" id="IPR011032">
    <property type="entry name" value="GroES-like_sf"/>
</dbReference>
<evidence type="ECO:0000256" key="1">
    <source>
        <dbReference type="ARBA" id="ARBA00001936"/>
    </source>
</evidence>
<dbReference type="InterPro" id="IPR002364">
    <property type="entry name" value="Quin_OxRdtase/zeta-crystal_CS"/>
</dbReference>
<comment type="similarity">
    <text evidence="2 8">Belongs to the malic enzymes family.</text>
</comment>
<dbReference type="CDD" id="cd08241">
    <property type="entry name" value="QOR1"/>
    <property type="match status" value="1"/>
</dbReference>
<keyword evidence="7" id="KW-0456">Lyase</keyword>
<dbReference type="GO" id="GO:0008270">
    <property type="term" value="F:zinc ion binding"/>
    <property type="evidence" value="ECO:0007669"/>
    <property type="project" value="InterPro"/>
</dbReference>
<dbReference type="GO" id="GO:0051287">
    <property type="term" value="F:NAD binding"/>
    <property type="evidence" value="ECO:0007669"/>
    <property type="project" value="InterPro"/>
</dbReference>
<feature type="domain" description="Malic enzyme NAD-binding" evidence="10">
    <location>
        <begin position="649"/>
        <end position="907"/>
    </location>
</feature>
<evidence type="ECO:0000259" key="10">
    <source>
        <dbReference type="SMART" id="SM00919"/>
    </source>
</evidence>
<evidence type="ECO:0000256" key="8">
    <source>
        <dbReference type="RuleBase" id="RU003426"/>
    </source>
</evidence>
<dbReference type="InterPro" id="IPR001891">
    <property type="entry name" value="Malic_OxRdtase"/>
</dbReference>
<dbReference type="InterPro" id="IPR013149">
    <property type="entry name" value="ADH-like_C"/>
</dbReference>
<dbReference type="GO" id="GO:0005829">
    <property type="term" value="C:cytosol"/>
    <property type="evidence" value="ECO:0007669"/>
    <property type="project" value="TreeGrafter"/>
</dbReference>
<dbReference type="SUPFAM" id="SSF51735">
    <property type="entry name" value="NAD(P)-binding Rossmann-fold domains"/>
    <property type="match status" value="2"/>
</dbReference>
<dbReference type="Gene3D" id="3.40.50.720">
    <property type="entry name" value="NAD(P)-binding Rossmann-like Domain"/>
    <property type="match status" value="2"/>
</dbReference>
<evidence type="ECO:0000256" key="4">
    <source>
        <dbReference type="ARBA" id="ARBA00022723"/>
    </source>
</evidence>
<dbReference type="SUPFAM" id="SSF53223">
    <property type="entry name" value="Aminoacid dehydrogenase-like, N-terminal domain"/>
    <property type="match status" value="1"/>
</dbReference>
<dbReference type="InterPro" id="IPR015884">
    <property type="entry name" value="Malic_enzyme_CS"/>
</dbReference>
<evidence type="ECO:0000259" key="9">
    <source>
        <dbReference type="SMART" id="SM00829"/>
    </source>
</evidence>
<dbReference type="AlphaFoldDB" id="A0A1S9DIP1"/>
<evidence type="ECO:0000256" key="6">
    <source>
        <dbReference type="ARBA" id="ARBA00023211"/>
    </source>
</evidence>
<dbReference type="Gene3D" id="3.40.50.10380">
    <property type="entry name" value="Malic enzyme, N-terminal domain"/>
    <property type="match status" value="1"/>
</dbReference>
<dbReference type="InterPro" id="IPR020843">
    <property type="entry name" value="ER"/>
</dbReference>
<dbReference type="GO" id="GO:0005739">
    <property type="term" value="C:mitochondrion"/>
    <property type="evidence" value="ECO:0007669"/>
    <property type="project" value="TreeGrafter"/>
</dbReference>
<dbReference type="EMBL" id="MKZY01000005">
    <property type="protein sequence ID" value="OOO08919.1"/>
    <property type="molecule type" value="Genomic_DNA"/>
</dbReference>
<dbReference type="GO" id="GO:0006108">
    <property type="term" value="P:malate metabolic process"/>
    <property type="evidence" value="ECO:0007669"/>
    <property type="project" value="TreeGrafter"/>
</dbReference>
<keyword evidence="8" id="KW-0560">Oxidoreductase</keyword>
<dbReference type="InterPro" id="IPR046346">
    <property type="entry name" value="Aminoacid_DH-like_N_sf"/>
</dbReference>
<dbReference type="PROSITE" id="PS01162">
    <property type="entry name" value="QOR_ZETA_CRYSTAL"/>
    <property type="match status" value="1"/>
</dbReference>
<dbReference type="InterPro" id="IPR012302">
    <property type="entry name" value="Malic_NAD-bd"/>
</dbReference>
<dbReference type="Gene3D" id="3.90.180.10">
    <property type="entry name" value="Medium-chain alcohol dehydrogenases, catalytic domain"/>
    <property type="match status" value="1"/>
</dbReference>
<dbReference type="SMART" id="SM00829">
    <property type="entry name" value="PKS_ER"/>
    <property type="match status" value="1"/>
</dbReference>
<dbReference type="PROSITE" id="PS00331">
    <property type="entry name" value="MALIC_ENZYMES"/>
    <property type="match status" value="1"/>
</dbReference>
<dbReference type="FunFam" id="3.40.50.10380:FF:000001">
    <property type="entry name" value="NAD-dependent malic enzyme"/>
    <property type="match status" value="1"/>
</dbReference>
<dbReference type="VEuPathDB" id="FungiDB:AO090038000620"/>
<keyword evidence="6" id="KW-0464">Manganese</keyword>
<evidence type="ECO:0000256" key="7">
    <source>
        <dbReference type="ARBA" id="ARBA00023239"/>
    </source>
</evidence>
<dbReference type="VEuPathDB" id="FungiDB:AO090038000621"/>
<accession>A0A1S9DIP1</accession>
<organism evidence="12 13">
    <name type="scientific">Aspergillus oryzae</name>
    <name type="common">Yellow koji mold</name>
    <dbReference type="NCBI Taxonomy" id="5062"/>
    <lineage>
        <taxon>Eukaryota</taxon>
        <taxon>Fungi</taxon>
        <taxon>Dikarya</taxon>
        <taxon>Ascomycota</taxon>
        <taxon>Pezizomycotina</taxon>
        <taxon>Eurotiomycetes</taxon>
        <taxon>Eurotiomycetidae</taxon>
        <taxon>Eurotiales</taxon>
        <taxon>Aspergillaceae</taxon>
        <taxon>Aspergillus</taxon>
        <taxon>Aspergillus subgen. Circumdati</taxon>
    </lineage>
</organism>
<dbReference type="OrthoDB" id="5365701at2759"/>
<comment type="subunit">
    <text evidence="3">Homodimer.</text>
</comment>
<dbReference type="Pfam" id="PF08240">
    <property type="entry name" value="ADH_N"/>
    <property type="match status" value="1"/>
</dbReference>
<dbReference type="Pfam" id="PF03949">
    <property type="entry name" value="Malic_M"/>
    <property type="match status" value="1"/>
</dbReference>
<dbReference type="SMART" id="SM01274">
    <property type="entry name" value="malic"/>
    <property type="match status" value="1"/>
</dbReference>
<dbReference type="InterPro" id="IPR037062">
    <property type="entry name" value="Malic_N_dom_sf"/>
</dbReference>
<feature type="domain" description="Enoyl reductase (ER)" evidence="9">
    <location>
        <begin position="12"/>
        <end position="334"/>
    </location>
</feature>
<dbReference type="SUPFAM" id="SSF50129">
    <property type="entry name" value="GroES-like"/>
    <property type="match status" value="1"/>
</dbReference>
<dbReference type="Pfam" id="PF00107">
    <property type="entry name" value="ADH_zinc_N"/>
    <property type="match status" value="1"/>
</dbReference>
<dbReference type="SMART" id="SM00919">
    <property type="entry name" value="Malic_M"/>
    <property type="match status" value="1"/>
</dbReference>
<dbReference type="FunFam" id="3.40.50.720:FF:000182">
    <property type="entry name" value="NAD-dependent malic enzyme"/>
    <property type="match status" value="1"/>
</dbReference>
<dbReference type="GO" id="GO:0016829">
    <property type="term" value="F:lyase activity"/>
    <property type="evidence" value="ECO:0007669"/>
    <property type="project" value="UniProtKB-KW"/>
</dbReference>
<name>A0A1S9DIP1_ASPOZ</name>
<evidence type="ECO:0000313" key="13">
    <source>
        <dbReference type="Proteomes" id="UP000190312"/>
    </source>
</evidence>
<feature type="domain" description="Malic enzyme N-terminal" evidence="11">
    <location>
        <begin position="458"/>
        <end position="639"/>
    </location>
</feature>
<evidence type="ECO:0000313" key="12">
    <source>
        <dbReference type="EMBL" id="OOO08919.1"/>
    </source>
</evidence>
<gene>
    <name evidence="12" type="ORF">OAory_01102150</name>
</gene>
<dbReference type="NCBIfam" id="NF010052">
    <property type="entry name" value="PRK13529.1"/>
    <property type="match status" value="1"/>
</dbReference>
<dbReference type="PANTHER" id="PTHR23406:SF34">
    <property type="entry name" value="NAD-DEPENDENT MALIC ENZYME, MITOCHONDRIAL"/>
    <property type="match status" value="1"/>
</dbReference>
<keyword evidence="4 8" id="KW-0479">Metal-binding</keyword>
<dbReference type="PRINTS" id="PR00072">
    <property type="entry name" value="MALOXRDTASE"/>
</dbReference>
<reference evidence="12 13" key="1">
    <citation type="submission" date="2016-10" db="EMBL/GenBank/DDBJ databases">
        <title>Genome sequencing of Aspergillus oryzae BCC7051.</title>
        <authorList>
            <person name="Thammarongtham C."/>
            <person name="Vorapreeda T."/>
            <person name="Nookaew I."/>
            <person name="Srisuk T."/>
            <person name="Land M."/>
            <person name="Jeennor S."/>
            <person name="Laoteng K."/>
        </authorList>
    </citation>
    <scope>NUCLEOTIDE SEQUENCE [LARGE SCALE GENOMIC DNA]</scope>
    <source>
        <strain evidence="12 13">BCC7051</strain>
    </source>
</reference>
<dbReference type="Proteomes" id="UP000190312">
    <property type="component" value="Unassembled WGS sequence"/>
</dbReference>
<dbReference type="Pfam" id="PF00390">
    <property type="entry name" value="malic"/>
    <property type="match status" value="1"/>
</dbReference>
<dbReference type="eggNOG" id="KOG1257">
    <property type="taxonomic scope" value="Eukaryota"/>
</dbReference>
<evidence type="ECO:0000256" key="3">
    <source>
        <dbReference type="ARBA" id="ARBA00011738"/>
    </source>
</evidence>
<proteinExistence type="inferred from homology"/>
<dbReference type="InterPro" id="IPR012301">
    <property type="entry name" value="Malic_N_dom"/>
</dbReference>
<keyword evidence="5" id="KW-0520">NAD</keyword>
<dbReference type="InterPro" id="IPR036291">
    <property type="entry name" value="NAD(P)-bd_dom_sf"/>
</dbReference>
<comment type="caution">
    <text evidence="12">The sequence shown here is derived from an EMBL/GenBank/DDBJ whole genome shotgun (WGS) entry which is preliminary data.</text>
</comment>
<evidence type="ECO:0000259" key="11">
    <source>
        <dbReference type="SMART" id="SM01274"/>
    </source>
</evidence>
<dbReference type="InterPro" id="IPR013154">
    <property type="entry name" value="ADH-like_N"/>
</dbReference>
<dbReference type="PANTHER" id="PTHR23406">
    <property type="entry name" value="MALIC ENZYME-RELATED"/>
    <property type="match status" value="1"/>
</dbReference>
<dbReference type="GO" id="GO:0004471">
    <property type="term" value="F:malate dehydrogenase (decarboxylating) (NAD+) activity"/>
    <property type="evidence" value="ECO:0007669"/>
    <property type="project" value="TreeGrafter"/>
</dbReference>
<evidence type="ECO:0000256" key="5">
    <source>
        <dbReference type="ARBA" id="ARBA00023027"/>
    </source>
</evidence>